<dbReference type="Proteomes" id="UP000294360">
    <property type="component" value="Chromosome"/>
</dbReference>
<dbReference type="EMBL" id="LR536450">
    <property type="protein sequence ID" value="VFU09110.1"/>
    <property type="molecule type" value="Genomic_DNA"/>
</dbReference>
<protein>
    <submittedName>
        <fullName evidence="1">Uncharacterized protein</fullName>
    </submittedName>
</protein>
<dbReference type="KEGG" id="mtun:MTUNDRAET4_2217"/>
<proteinExistence type="predicted"/>
<accession>A0A4U8Z1E6</accession>
<sequence length="102" mass="11441">MAVPVGTAISLGMLHNKALSAFKAEQSSTIVESRQTLIKLFVMFQPRRGAKWIDLGWLSSLSASERPNRFRSWRDIFDHFLGALAARERGACPRRPDSTAPR</sequence>
<reference evidence="1 2" key="1">
    <citation type="submission" date="2019-03" db="EMBL/GenBank/DDBJ databases">
        <authorList>
            <person name="Kox A.R. M."/>
        </authorList>
    </citation>
    <scope>NUCLEOTIDE SEQUENCE [LARGE SCALE GENOMIC DNA]</scope>
    <source>
        <strain evidence="1">MTUNDRAET4 annotated genome</strain>
    </source>
</reference>
<evidence type="ECO:0000313" key="2">
    <source>
        <dbReference type="Proteomes" id="UP000294360"/>
    </source>
</evidence>
<dbReference type="AlphaFoldDB" id="A0A4U8Z1E6"/>
<gene>
    <name evidence="1" type="ORF">MTUNDRAET4_2217</name>
</gene>
<organism evidence="1 2">
    <name type="scientific">Methylocella tundrae</name>
    <dbReference type="NCBI Taxonomy" id="227605"/>
    <lineage>
        <taxon>Bacteria</taxon>
        <taxon>Pseudomonadati</taxon>
        <taxon>Pseudomonadota</taxon>
        <taxon>Alphaproteobacteria</taxon>
        <taxon>Hyphomicrobiales</taxon>
        <taxon>Beijerinckiaceae</taxon>
        <taxon>Methylocella</taxon>
    </lineage>
</organism>
<evidence type="ECO:0000313" key="1">
    <source>
        <dbReference type="EMBL" id="VFU09110.1"/>
    </source>
</evidence>
<name>A0A4U8Z1E6_METTU</name>